<dbReference type="CDD" id="cd00487">
    <property type="entry name" value="Pep_deformylase"/>
    <property type="match status" value="1"/>
</dbReference>
<dbReference type="PANTHER" id="PTHR10458">
    <property type="entry name" value="PEPTIDE DEFORMYLASE"/>
    <property type="match status" value="1"/>
</dbReference>
<dbReference type="NCBIfam" id="NF001159">
    <property type="entry name" value="PRK00150.1-3"/>
    <property type="match status" value="1"/>
</dbReference>
<dbReference type="InterPro" id="IPR036821">
    <property type="entry name" value="Peptide_deformylase_sf"/>
</dbReference>
<keyword evidence="8" id="KW-1185">Reference proteome</keyword>
<protein>
    <recommendedName>
        <fullName evidence="6">Peptide deformylase</fullName>
        <shortName evidence="6">PDF</shortName>
        <ecNumber evidence="6">3.5.1.88</ecNumber>
    </recommendedName>
    <alternativeName>
        <fullName evidence="6">Polypeptide deformylase</fullName>
    </alternativeName>
</protein>
<dbReference type="AlphaFoldDB" id="A0A3M8K9M6"/>
<evidence type="ECO:0000313" key="8">
    <source>
        <dbReference type="Proteomes" id="UP000266975"/>
    </source>
</evidence>
<dbReference type="SUPFAM" id="SSF56420">
    <property type="entry name" value="Peptide deformylase"/>
    <property type="match status" value="1"/>
</dbReference>
<sequence>MKESARPMTVREIRLFGDPVLTTRSDEITVFDDALSILVEDMLETMDEAGGVGLAANQIGITRRVFVYDCSHVEDGLRGHIINPVWEEIEETTQSGPEGCLSIPDVTEETVRFETVRVSGRDCKGNPISMVASGLMSRCIQHESDHLDGVLFLKRLDPQRRKAVMAGIRTADWFNNPS</sequence>
<evidence type="ECO:0000256" key="3">
    <source>
        <dbReference type="ARBA" id="ARBA00022801"/>
    </source>
</evidence>
<feature type="binding site" evidence="6">
    <location>
        <position position="146"/>
    </location>
    <ligand>
        <name>Fe cation</name>
        <dbReference type="ChEBI" id="CHEBI:24875"/>
    </ligand>
</feature>
<keyword evidence="5 6" id="KW-0408">Iron</keyword>
<keyword evidence="4 6" id="KW-0648">Protein biosynthesis</keyword>
<gene>
    <name evidence="6 7" type="primary">def</name>
    <name evidence="7" type="ORF">C5L39_02205</name>
</gene>
<dbReference type="GO" id="GO:0046872">
    <property type="term" value="F:metal ion binding"/>
    <property type="evidence" value="ECO:0007669"/>
    <property type="project" value="UniProtKB-KW"/>
</dbReference>
<feature type="binding site" evidence="6">
    <location>
        <position position="100"/>
    </location>
    <ligand>
        <name>Fe cation</name>
        <dbReference type="ChEBI" id="CHEBI:24875"/>
    </ligand>
</feature>
<feature type="active site" evidence="6">
    <location>
        <position position="143"/>
    </location>
</feature>
<evidence type="ECO:0000256" key="2">
    <source>
        <dbReference type="ARBA" id="ARBA00022723"/>
    </source>
</evidence>
<evidence type="ECO:0000313" key="7">
    <source>
        <dbReference type="EMBL" id="RNE49214.1"/>
    </source>
</evidence>
<comment type="caution">
    <text evidence="7">The sequence shown here is derived from an EMBL/GenBank/DDBJ whole genome shotgun (WGS) entry which is preliminary data.</text>
</comment>
<dbReference type="PRINTS" id="PR01576">
    <property type="entry name" value="PDEFORMYLASE"/>
</dbReference>
<comment type="similarity">
    <text evidence="1 6">Belongs to the polypeptide deformylase family.</text>
</comment>
<organism evidence="7 8">
    <name type="scientific">Corynebacterium alimapuense</name>
    <dbReference type="NCBI Taxonomy" id="1576874"/>
    <lineage>
        <taxon>Bacteria</taxon>
        <taxon>Bacillati</taxon>
        <taxon>Actinomycetota</taxon>
        <taxon>Actinomycetes</taxon>
        <taxon>Mycobacteriales</taxon>
        <taxon>Corynebacteriaceae</taxon>
        <taxon>Corynebacterium</taxon>
    </lineage>
</organism>
<dbReference type="GO" id="GO:0006412">
    <property type="term" value="P:translation"/>
    <property type="evidence" value="ECO:0007669"/>
    <property type="project" value="UniProtKB-UniRule"/>
</dbReference>
<name>A0A3M8K9M6_9CORY</name>
<keyword evidence="3 6" id="KW-0378">Hydrolase</keyword>
<feature type="binding site" evidence="6">
    <location>
        <position position="142"/>
    </location>
    <ligand>
        <name>Fe cation</name>
        <dbReference type="ChEBI" id="CHEBI:24875"/>
    </ligand>
</feature>
<keyword evidence="2 6" id="KW-0479">Metal-binding</keyword>
<dbReference type="EMBL" id="PTJO01000003">
    <property type="protein sequence ID" value="RNE49214.1"/>
    <property type="molecule type" value="Genomic_DNA"/>
</dbReference>
<comment type="catalytic activity">
    <reaction evidence="6">
        <text>N-terminal N-formyl-L-methionyl-[peptide] + H2O = N-terminal L-methionyl-[peptide] + formate</text>
        <dbReference type="Rhea" id="RHEA:24420"/>
        <dbReference type="Rhea" id="RHEA-COMP:10639"/>
        <dbReference type="Rhea" id="RHEA-COMP:10640"/>
        <dbReference type="ChEBI" id="CHEBI:15377"/>
        <dbReference type="ChEBI" id="CHEBI:15740"/>
        <dbReference type="ChEBI" id="CHEBI:49298"/>
        <dbReference type="ChEBI" id="CHEBI:64731"/>
        <dbReference type="EC" id="3.5.1.88"/>
    </reaction>
</comment>
<proteinExistence type="inferred from homology"/>
<evidence type="ECO:0000256" key="6">
    <source>
        <dbReference type="HAMAP-Rule" id="MF_00163"/>
    </source>
</evidence>
<dbReference type="Pfam" id="PF01327">
    <property type="entry name" value="Pep_deformylase"/>
    <property type="match status" value="1"/>
</dbReference>
<accession>A0A3M8K9M6</accession>
<dbReference type="Proteomes" id="UP000266975">
    <property type="component" value="Unassembled WGS sequence"/>
</dbReference>
<evidence type="ECO:0000256" key="5">
    <source>
        <dbReference type="ARBA" id="ARBA00023004"/>
    </source>
</evidence>
<comment type="function">
    <text evidence="6">Removes the formyl group from the N-terminal Met of newly synthesized proteins. Requires at least a dipeptide for an efficient rate of reaction. N-terminal L-methionine is a prerequisite for activity but the enzyme has broad specificity at other positions.</text>
</comment>
<evidence type="ECO:0000256" key="4">
    <source>
        <dbReference type="ARBA" id="ARBA00022917"/>
    </source>
</evidence>
<dbReference type="NCBIfam" id="TIGR00079">
    <property type="entry name" value="pept_deformyl"/>
    <property type="match status" value="1"/>
</dbReference>
<dbReference type="InterPro" id="IPR023635">
    <property type="entry name" value="Peptide_deformylase"/>
</dbReference>
<dbReference type="EC" id="3.5.1.88" evidence="6"/>
<comment type="cofactor">
    <cofactor evidence="6">
        <name>Fe(2+)</name>
        <dbReference type="ChEBI" id="CHEBI:29033"/>
    </cofactor>
    <text evidence="6">Binds 1 Fe(2+) ion.</text>
</comment>
<reference evidence="7 8" key="1">
    <citation type="submission" date="2018-02" db="EMBL/GenBank/DDBJ databases">
        <title>Corynebacterium alimpuense sp. nov., a marine obligate actinomycete isolated from sediments of Valparaiso bay, Chile.</title>
        <authorList>
            <person name="Claverias F."/>
            <person name="Gonzales-Siles L."/>
            <person name="Salva-Serra F."/>
            <person name="Inganaes E."/>
            <person name="Molin K."/>
            <person name="Cumsille A."/>
            <person name="Undabarrena A."/>
            <person name="Couve E."/>
            <person name="Moore E.R.B."/>
            <person name="Gomila M."/>
            <person name="Camara B."/>
        </authorList>
    </citation>
    <scope>NUCLEOTIDE SEQUENCE [LARGE SCALE GENOMIC DNA]</scope>
    <source>
        <strain evidence="7 8">CCUG 69366</strain>
    </source>
</reference>
<dbReference type="PIRSF" id="PIRSF004749">
    <property type="entry name" value="Pep_def"/>
    <property type="match status" value="1"/>
</dbReference>
<dbReference type="PANTHER" id="PTHR10458:SF2">
    <property type="entry name" value="PEPTIDE DEFORMYLASE, MITOCHONDRIAL"/>
    <property type="match status" value="1"/>
</dbReference>
<evidence type="ECO:0000256" key="1">
    <source>
        <dbReference type="ARBA" id="ARBA00010759"/>
    </source>
</evidence>
<dbReference type="Gene3D" id="3.90.45.10">
    <property type="entry name" value="Peptide deformylase"/>
    <property type="match status" value="1"/>
</dbReference>
<dbReference type="OrthoDB" id="9804313at2"/>
<dbReference type="GO" id="GO:0042586">
    <property type="term" value="F:peptide deformylase activity"/>
    <property type="evidence" value="ECO:0007669"/>
    <property type="project" value="UniProtKB-UniRule"/>
</dbReference>
<dbReference type="HAMAP" id="MF_00163">
    <property type="entry name" value="Pep_deformylase"/>
    <property type="match status" value="1"/>
</dbReference>